<keyword evidence="5" id="KW-1185">Reference proteome</keyword>
<evidence type="ECO:0000256" key="2">
    <source>
        <dbReference type="SAM" id="MobiDB-lite"/>
    </source>
</evidence>
<comment type="caution">
    <text evidence="4">The sequence shown here is derived from an EMBL/GenBank/DDBJ whole genome shotgun (WGS) entry which is preliminary data.</text>
</comment>
<feature type="coiled-coil region" evidence="1">
    <location>
        <begin position="328"/>
        <end position="378"/>
    </location>
</feature>
<evidence type="ECO:0000313" key="5">
    <source>
        <dbReference type="Proteomes" id="UP001642464"/>
    </source>
</evidence>
<dbReference type="EMBL" id="CAXAMM010009469">
    <property type="protein sequence ID" value="CAK9020507.1"/>
    <property type="molecule type" value="Genomic_DNA"/>
</dbReference>
<keyword evidence="1" id="KW-0175">Coiled coil</keyword>
<name>A0ABP0K1R5_9DINO</name>
<proteinExistence type="predicted"/>
<dbReference type="Proteomes" id="UP001642464">
    <property type="component" value="Unassembled WGS sequence"/>
</dbReference>
<feature type="region of interest" description="Disordered" evidence="2">
    <location>
        <begin position="55"/>
        <end position="115"/>
    </location>
</feature>
<keyword evidence="3" id="KW-0472">Membrane</keyword>
<keyword evidence="3" id="KW-0812">Transmembrane</keyword>
<keyword evidence="3" id="KW-1133">Transmembrane helix</keyword>
<evidence type="ECO:0000256" key="1">
    <source>
        <dbReference type="SAM" id="Coils"/>
    </source>
</evidence>
<feature type="compositionally biased region" description="Acidic residues" evidence="2">
    <location>
        <begin position="131"/>
        <end position="142"/>
    </location>
</feature>
<gene>
    <name evidence="4" type="ORF">SCF082_LOCUS14938</name>
</gene>
<reference evidence="4 5" key="1">
    <citation type="submission" date="2024-02" db="EMBL/GenBank/DDBJ databases">
        <authorList>
            <person name="Chen Y."/>
            <person name="Shah S."/>
            <person name="Dougan E. K."/>
            <person name="Thang M."/>
            <person name="Chan C."/>
        </authorList>
    </citation>
    <scope>NUCLEOTIDE SEQUENCE [LARGE SCALE GENOMIC DNA]</scope>
</reference>
<evidence type="ECO:0000313" key="4">
    <source>
        <dbReference type="EMBL" id="CAK9020507.1"/>
    </source>
</evidence>
<sequence>MASSGVAYDSGLLMLASVLVILAVNAAWKLWVKRRAPSTRQVQLQREPWLARFDTPAPQLLRRRRPTEGPQPKAAHRSSEPVAVPEDLPEIPGTAMGLDLPQLGAEEPPPEAAGGMSEDVVVLGALQGADEAQDVEEAEQELEPSRSSPEVFDNLVDDLTRQEAEQQELEPSRSSPEVFDDLVDDLTRQEAEQQVPARRSISETLRAASTEEEPTEEIFDQLLEHLEESLMQVELSQHHAVLLKRAELHLLSLLGGLRDLLMRSLRSQARSRMADLVGCARASRLRAVLDSLHLSAGRCTDDRVASCRVACDAVDGVLGDFGLQATLRQVQEEKRLALQQALEQKRLEEAQLQKSRERQQAELRKTQEEQRAALAQALQIRVVDDLEHTSMSAVPKRPVRVVPDFPRGNACLVQWFLDYAEALLSEVLCFLDGLSLTFLELCSTWWRRLVSTNLAGVWRFIHLCALGARPPMSLARPPKGVTRGGGPWKQLWLAHRWLLAEPDGRQRSVAFEQARLLLSPGSHAVVQPMKPSQRFLINIIKNCLDGSSQPDPRFGPLHKRWCSHLMVGAEAMVTHANGVQTNHEQLYMSWSVCFSAMQGLPRLFLASAREAQSAWEVDLAECRLPPKAPLPWAAAAQEIHELRAAGRPLRSGLCDAVELCSFRLQGPQWRAQQVQLAVSEYWQHLHKELFGLERSQTHGRSADRCLQLLLALTCPKPFAQEPQKLALALEGLRPHFE</sequence>
<feature type="region of interest" description="Disordered" evidence="2">
    <location>
        <begin position="131"/>
        <end position="151"/>
    </location>
</feature>
<protein>
    <submittedName>
        <fullName evidence="4">Uncharacterized protein</fullName>
    </submittedName>
</protein>
<feature type="region of interest" description="Disordered" evidence="2">
    <location>
        <begin position="190"/>
        <end position="213"/>
    </location>
</feature>
<evidence type="ECO:0000256" key="3">
    <source>
        <dbReference type="SAM" id="Phobius"/>
    </source>
</evidence>
<accession>A0ABP0K1R5</accession>
<feature type="transmembrane region" description="Helical" evidence="3">
    <location>
        <begin position="12"/>
        <end position="31"/>
    </location>
</feature>
<organism evidence="4 5">
    <name type="scientific">Durusdinium trenchii</name>
    <dbReference type="NCBI Taxonomy" id="1381693"/>
    <lineage>
        <taxon>Eukaryota</taxon>
        <taxon>Sar</taxon>
        <taxon>Alveolata</taxon>
        <taxon>Dinophyceae</taxon>
        <taxon>Suessiales</taxon>
        <taxon>Symbiodiniaceae</taxon>
        <taxon>Durusdinium</taxon>
    </lineage>
</organism>